<dbReference type="GO" id="GO:0009937">
    <property type="term" value="P:regulation of gibberellic acid mediated signaling pathway"/>
    <property type="evidence" value="ECO:0007669"/>
    <property type="project" value="InterPro"/>
</dbReference>
<dbReference type="GO" id="GO:0009740">
    <property type="term" value="P:gibberellic acid mediated signaling pathway"/>
    <property type="evidence" value="ECO:0007669"/>
    <property type="project" value="TreeGrafter"/>
</dbReference>
<dbReference type="SUPFAM" id="SSF81383">
    <property type="entry name" value="F-box domain"/>
    <property type="match status" value="1"/>
</dbReference>
<dbReference type="GO" id="GO:0019005">
    <property type="term" value="C:SCF ubiquitin ligase complex"/>
    <property type="evidence" value="ECO:0007669"/>
    <property type="project" value="InterPro"/>
</dbReference>
<dbReference type="Gene3D" id="1.20.1280.50">
    <property type="match status" value="1"/>
</dbReference>
<dbReference type="PANTHER" id="PTHR47750:SF7">
    <property type="entry name" value="F-BOX PROTEIN"/>
    <property type="match status" value="1"/>
</dbReference>
<comment type="caution">
    <text evidence="2">The sequence shown here is derived from an EMBL/GenBank/DDBJ whole genome shotgun (WGS) entry which is preliminary data.</text>
</comment>
<dbReference type="AlphaFoldDB" id="A0A8J4QGU3"/>
<evidence type="ECO:0000313" key="3">
    <source>
        <dbReference type="Proteomes" id="UP000737018"/>
    </source>
</evidence>
<evidence type="ECO:0000259" key="1">
    <source>
        <dbReference type="PROSITE" id="PS50181"/>
    </source>
</evidence>
<dbReference type="PROSITE" id="PS50181">
    <property type="entry name" value="FBOX"/>
    <property type="match status" value="1"/>
</dbReference>
<protein>
    <recommendedName>
        <fullName evidence="1">F-box domain-containing protein</fullName>
    </recommendedName>
</protein>
<accession>A0A8J4QGU3</accession>
<reference evidence="2" key="1">
    <citation type="submission" date="2020-03" db="EMBL/GenBank/DDBJ databases">
        <title>Castanea mollissima Vanexum genome sequencing.</title>
        <authorList>
            <person name="Staton M."/>
        </authorList>
    </citation>
    <scope>NUCLEOTIDE SEQUENCE</scope>
    <source>
        <tissue evidence="2">Leaf</tissue>
    </source>
</reference>
<organism evidence="2 3">
    <name type="scientific">Castanea mollissima</name>
    <name type="common">Chinese chestnut</name>
    <dbReference type="NCBI Taxonomy" id="60419"/>
    <lineage>
        <taxon>Eukaryota</taxon>
        <taxon>Viridiplantae</taxon>
        <taxon>Streptophyta</taxon>
        <taxon>Embryophyta</taxon>
        <taxon>Tracheophyta</taxon>
        <taxon>Spermatophyta</taxon>
        <taxon>Magnoliopsida</taxon>
        <taxon>eudicotyledons</taxon>
        <taxon>Gunneridae</taxon>
        <taxon>Pentapetalae</taxon>
        <taxon>rosids</taxon>
        <taxon>fabids</taxon>
        <taxon>Fagales</taxon>
        <taxon>Fagaceae</taxon>
        <taxon>Castanea</taxon>
    </lineage>
</organism>
<sequence length="135" mass="15613">MCCPRGRGLGENEEQSIVDLDQDTLRNVLERVDAVTLLRAEGVNKLWRKVARDDRLWEPIALRLWAGSGKLECIDEMTHYIRFRAVGFRTAVRHWIYSYVGKPNLNTPSDYNSIPDFYSIDPQVFSSQIGPWVQN</sequence>
<evidence type="ECO:0000313" key="2">
    <source>
        <dbReference type="EMBL" id="KAF3949007.1"/>
    </source>
</evidence>
<feature type="domain" description="F-box" evidence="1">
    <location>
        <begin position="14"/>
        <end position="60"/>
    </location>
</feature>
<dbReference type="PANTHER" id="PTHR47750">
    <property type="entry name" value="F-BOX PROTEIN SNE"/>
    <property type="match status" value="1"/>
</dbReference>
<proteinExistence type="predicted"/>
<name>A0A8J4QGU3_9ROSI</name>
<dbReference type="SMART" id="SM00256">
    <property type="entry name" value="FBOX"/>
    <property type="match status" value="1"/>
</dbReference>
<dbReference type="Pfam" id="PF00646">
    <property type="entry name" value="F-box"/>
    <property type="match status" value="1"/>
</dbReference>
<dbReference type="InterPro" id="IPR044184">
    <property type="entry name" value="SNE/GID2"/>
</dbReference>
<dbReference type="EMBL" id="JRKL02006390">
    <property type="protein sequence ID" value="KAF3949007.1"/>
    <property type="molecule type" value="Genomic_DNA"/>
</dbReference>
<dbReference type="Proteomes" id="UP000737018">
    <property type="component" value="Unassembled WGS sequence"/>
</dbReference>
<dbReference type="InterPro" id="IPR036047">
    <property type="entry name" value="F-box-like_dom_sf"/>
</dbReference>
<gene>
    <name evidence="2" type="ORF">CMV_025064</name>
</gene>
<keyword evidence="3" id="KW-1185">Reference proteome</keyword>
<dbReference type="InterPro" id="IPR001810">
    <property type="entry name" value="F-box_dom"/>
</dbReference>